<dbReference type="GO" id="GO:0042795">
    <property type="term" value="P:snRNA transcription by RNA polymerase II"/>
    <property type="evidence" value="ECO:0007669"/>
    <property type="project" value="TreeGrafter"/>
</dbReference>
<dbReference type="OMA" id="VDCMRHA"/>
<feature type="domain" description="HTH myb-type" evidence="8">
    <location>
        <begin position="346"/>
        <end position="395"/>
    </location>
</feature>
<accession>A0A284QZ04</accession>
<dbReference type="InterPro" id="IPR051575">
    <property type="entry name" value="Myb-like_DNA-bd"/>
</dbReference>
<sequence>MTTSLIHDLLTPAIDTAKAHQYALTQYADALSAELDELDKLLKAAERDKEDADEDLGLQVQVVGAKKPIGPVASSELVNPSSPFYEESMRRTRYLAWTAVRHMKAKELAALDEGVKNENIRLKALETRDRGTSDIDITHNTEGINWAIIAEKVDLYPDILRILINLQVSDASTAKWTADEVQFKWMAGRHPRINHDEWTDQEIEQLKRIAQETKVNWVQVAKDLGTNRVPLDCMRKAIQLRQRPKHAWKKRIDDRLEEAVQKYGVANWSLVARYVANDLNAVQCEARYVRLHLDRRPWTAAEDARLYLAVAGYGQSWVDVASTMQGRTNDQCRDRWIERQKVASVWTEDDDRRLVELVDQFGTLGRWKTIASEMGGGRIDVNCRSRYNKIKPTPPPEPQRKGKAKEKEGNPVWKQPPTYALSAPVSAAAPSAVPVLTTWALNPRTRGNQAVPNPAPRAWPNAVPPQLSISFDAGPPASHPAPVDSDAMDIDPVVPQQNPKPRRQEENANDDVMNVDSETAAKPKPRGRPKKTQNVEADVPATAAKGLRRSARGKEKEK</sequence>
<dbReference type="InterPro" id="IPR017930">
    <property type="entry name" value="Myb_dom"/>
</dbReference>
<organism evidence="9 10">
    <name type="scientific">Armillaria ostoyae</name>
    <name type="common">Armillaria root rot fungus</name>
    <dbReference type="NCBI Taxonomy" id="47428"/>
    <lineage>
        <taxon>Eukaryota</taxon>
        <taxon>Fungi</taxon>
        <taxon>Dikarya</taxon>
        <taxon>Basidiomycota</taxon>
        <taxon>Agaricomycotina</taxon>
        <taxon>Agaricomycetes</taxon>
        <taxon>Agaricomycetidae</taxon>
        <taxon>Agaricales</taxon>
        <taxon>Marasmiineae</taxon>
        <taxon>Physalacriaceae</taxon>
        <taxon>Armillaria</taxon>
    </lineage>
</organism>
<evidence type="ECO:0000256" key="5">
    <source>
        <dbReference type="SAM" id="Coils"/>
    </source>
</evidence>
<dbReference type="Gene3D" id="1.10.10.60">
    <property type="entry name" value="Homeodomain-like"/>
    <property type="match status" value="3"/>
</dbReference>
<keyword evidence="5" id="KW-0175">Coiled coil</keyword>
<gene>
    <name evidence="9" type="ORF">ARMOST_05021</name>
</gene>
<reference evidence="10" key="1">
    <citation type="journal article" date="2017" name="Nat. Ecol. Evol.">
        <title>Genome expansion and lineage-specific genetic innovations in the forest pathogenic fungi Armillaria.</title>
        <authorList>
            <person name="Sipos G."/>
            <person name="Prasanna A.N."/>
            <person name="Walter M.C."/>
            <person name="O'Connor E."/>
            <person name="Balint B."/>
            <person name="Krizsan K."/>
            <person name="Kiss B."/>
            <person name="Hess J."/>
            <person name="Varga T."/>
            <person name="Slot J."/>
            <person name="Riley R."/>
            <person name="Boka B."/>
            <person name="Rigling D."/>
            <person name="Barry K."/>
            <person name="Lee J."/>
            <person name="Mihaltcheva S."/>
            <person name="LaButti K."/>
            <person name="Lipzen A."/>
            <person name="Waldron R."/>
            <person name="Moloney N.M."/>
            <person name="Sperisen C."/>
            <person name="Kredics L."/>
            <person name="Vagvoelgyi C."/>
            <person name="Patrignani A."/>
            <person name="Fitzpatrick D."/>
            <person name="Nagy I."/>
            <person name="Doyle S."/>
            <person name="Anderson J.B."/>
            <person name="Grigoriev I.V."/>
            <person name="Gueldener U."/>
            <person name="Muensterkoetter M."/>
            <person name="Nagy L.G."/>
        </authorList>
    </citation>
    <scope>NUCLEOTIDE SEQUENCE [LARGE SCALE GENOMIC DNA]</scope>
    <source>
        <strain evidence="10">C18/9</strain>
    </source>
</reference>
<dbReference type="Pfam" id="PF00249">
    <property type="entry name" value="Myb_DNA-binding"/>
    <property type="match status" value="3"/>
</dbReference>
<dbReference type="OrthoDB" id="2143914at2759"/>
<dbReference type="EMBL" id="FUEG01000003">
    <property type="protein sequence ID" value="SJL01698.1"/>
    <property type="molecule type" value="Genomic_DNA"/>
</dbReference>
<evidence type="ECO:0000259" key="7">
    <source>
        <dbReference type="PROSITE" id="PS50090"/>
    </source>
</evidence>
<dbReference type="PANTHER" id="PTHR46621:SF1">
    <property type="entry name" value="SNRNA-ACTIVATING PROTEIN COMPLEX SUBUNIT 4"/>
    <property type="match status" value="1"/>
</dbReference>
<dbReference type="InterPro" id="IPR001005">
    <property type="entry name" value="SANT/Myb"/>
</dbReference>
<proteinExistence type="predicted"/>
<dbReference type="GO" id="GO:0000978">
    <property type="term" value="F:RNA polymerase II cis-regulatory region sequence-specific DNA binding"/>
    <property type="evidence" value="ECO:0007669"/>
    <property type="project" value="TreeGrafter"/>
</dbReference>
<dbReference type="Proteomes" id="UP000219338">
    <property type="component" value="Unassembled WGS sequence"/>
</dbReference>
<evidence type="ECO:0000313" key="10">
    <source>
        <dbReference type="Proteomes" id="UP000219338"/>
    </source>
</evidence>
<feature type="region of interest" description="Disordered" evidence="6">
    <location>
        <begin position="386"/>
        <end position="417"/>
    </location>
</feature>
<dbReference type="PROSITE" id="PS51294">
    <property type="entry name" value="HTH_MYB"/>
    <property type="match status" value="2"/>
</dbReference>
<feature type="domain" description="HTH myb-type" evidence="8">
    <location>
        <begin position="290"/>
        <end position="344"/>
    </location>
</feature>
<dbReference type="InterPro" id="IPR009057">
    <property type="entry name" value="Homeodomain-like_sf"/>
</dbReference>
<name>A0A284QZ04_ARMOS</name>
<dbReference type="STRING" id="47428.A0A284QZ04"/>
<evidence type="ECO:0000256" key="4">
    <source>
        <dbReference type="ARBA" id="ARBA00023242"/>
    </source>
</evidence>
<evidence type="ECO:0000256" key="3">
    <source>
        <dbReference type="ARBA" id="ARBA00023163"/>
    </source>
</evidence>
<keyword evidence="2" id="KW-0238">DNA-binding</keyword>
<dbReference type="SUPFAM" id="SSF46689">
    <property type="entry name" value="Homeodomain-like"/>
    <property type="match status" value="3"/>
</dbReference>
<feature type="domain" description="Myb-like" evidence="7">
    <location>
        <begin position="190"/>
        <end position="241"/>
    </location>
</feature>
<keyword evidence="1" id="KW-0805">Transcription regulation</keyword>
<feature type="domain" description="Myb-like" evidence="7">
    <location>
        <begin position="245"/>
        <end position="288"/>
    </location>
</feature>
<evidence type="ECO:0000256" key="2">
    <source>
        <dbReference type="ARBA" id="ARBA00023125"/>
    </source>
</evidence>
<evidence type="ECO:0000313" key="9">
    <source>
        <dbReference type="EMBL" id="SJL01698.1"/>
    </source>
</evidence>
<feature type="coiled-coil region" evidence="5">
    <location>
        <begin position="28"/>
        <end position="55"/>
    </location>
</feature>
<feature type="domain" description="Myb-like" evidence="7">
    <location>
        <begin position="290"/>
        <end position="336"/>
    </location>
</feature>
<feature type="region of interest" description="Disordered" evidence="6">
    <location>
        <begin position="446"/>
        <end position="558"/>
    </location>
</feature>
<protein>
    <recommendedName>
        <fullName evidence="11">snRNA-activating protein complex subunit 4</fullName>
    </recommendedName>
</protein>
<dbReference type="PANTHER" id="PTHR46621">
    <property type="entry name" value="SNRNA-ACTIVATING PROTEIN COMPLEX SUBUNIT 4"/>
    <property type="match status" value="1"/>
</dbReference>
<keyword evidence="4" id="KW-0539">Nucleus</keyword>
<dbReference type="GO" id="GO:0001006">
    <property type="term" value="F:RNA polymerase III type 3 promoter sequence-specific DNA binding"/>
    <property type="evidence" value="ECO:0007669"/>
    <property type="project" value="TreeGrafter"/>
</dbReference>
<keyword evidence="10" id="KW-1185">Reference proteome</keyword>
<evidence type="ECO:0008006" key="11">
    <source>
        <dbReference type="Google" id="ProtNLM"/>
    </source>
</evidence>
<evidence type="ECO:0000256" key="6">
    <source>
        <dbReference type="SAM" id="MobiDB-lite"/>
    </source>
</evidence>
<feature type="domain" description="Myb-like" evidence="7">
    <location>
        <begin position="346"/>
        <end position="391"/>
    </location>
</feature>
<evidence type="ECO:0000259" key="8">
    <source>
        <dbReference type="PROSITE" id="PS51294"/>
    </source>
</evidence>
<dbReference type="CDD" id="cd00167">
    <property type="entry name" value="SANT"/>
    <property type="match status" value="4"/>
</dbReference>
<keyword evidence="3" id="KW-0804">Transcription</keyword>
<dbReference type="SMART" id="SM00717">
    <property type="entry name" value="SANT"/>
    <property type="match status" value="4"/>
</dbReference>
<dbReference type="GO" id="GO:0042796">
    <property type="term" value="P:snRNA transcription by RNA polymerase III"/>
    <property type="evidence" value="ECO:0007669"/>
    <property type="project" value="TreeGrafter"/>
</dbReference>
<dbReference type="AlphaFoldDB" id="A0A284QZ04"/>
<dbReference type="PROSITE" id="PS50090">
    <property type="entry name" value="MYB_LIKE"/>
    <property type="match status" value="4"/>
</dbReference>
<dbReference type="GO" id="GO:0019185">
    <property type="term" value="C:snRNA-activating protein complex"/>
    <property type="evidence" value="ECO:0007669"/>
    <property type="project" value="TreeGrafter"/>
</dbReference>
<evidence type="ECO:0000256" key="1">
    <source>
        <dbReference type="ARBA" id="ARBA00023015"/>
    </source>
</evidence>